<organism evidence="2 3">
    <name type="scientific">Variovorax dokdonensis</name>
    <dbReference type="NCBI Taxonomy" id="344883"/>
    <lineage>
        <taxon>Bacteria</taxon>
        <taxon>Pseudomonadati</taxon>
        <taxon>Pseudomonadota</taxon>
        <taxon>Betaproteobacteria</taxon>
        <taxon>Burkholderiales</taxon>
        <taxon>Comamonadaceae</taxon>
        <taxon>Variovorax</taxon>
    </lineage>
</organism>
<comment type="caution">
    <text evidence="2">The sequence shown here is derived from an EMBL/GenBank/DDBJ whole genome shotgun (WGS) entry which is preliminary data.</text>
</comment>
<dbReference type="Proteomes" id="UP001174908">
    <property type="component" value="Unassembled WGS sequence"/>
</dbReference>
<sequence length="322" mass="35156">MTVGGCGIFDGWTLDHPFYSDAFEALTSEIDSALAGGGGFVLLLLGPSGSGKTELIKDICSRYKDRLGPQGHSQVMSVETPTAATEDALPLRIIEQLFGGMPRKYRKGEAMQRAVQALESAGIMILFADEINHFAEARSNVSIQTKANRRIADWFKGMSDAGKVSLVLTGLPHSRQLVIDNEQLLRRALRPIELKPYRWSVPQQRRAFAQVVAAFCSRMQECGWLVSIALEALVPRAYACSGGLIGALKKLFTSAEHLGRSERNLSADLLSRAYARAFDLPGIADPFIGKVPGDEVLNYAYQHGLGRPNHHAVHRTSHGPTT</sequence>
<accession>A0ABT7NFS6</accession>
<feature type="domain" description="AAA+ ATPase" evidence="1">
    <location>
        <begin position="38"/>
        <end position="198"/>
    </location>
</feature>
<dbReference type="RefSeq" id="WP_286661911.1">
    <property type="nucleotide sequence ID" value="NZ_JASZYV010000004.1"/>
</dbReference>
<dbReference type="InterPro" id="IPR003593">
    <property type="entry name" value="AAA+_ATPase"/>
</dbReference>
<dbReference type="Gene3D" id="3.40.50.300">
    <property type="entry name" value="P-loop containing nucleotide triphosphate hydrolases"/>
    <property type="match status" value="1"/>
</dbReference>
<dbReference type="SMART" id="SM00382">
    <property type="entry name" value="AAA"/>
    <property type="match status" value="1"/>
</dbReference>
<dbReference type="InterPro" id="IPR027417">
    <property type="entry name" value="P-loop_NTPase"/>
</dbReference>
<dbReference type="EMBL" id="JASZYV010000004">
    <property type="protein sequence ID" value="MDM0046801.1"/>
    <property type="molecule type" value="Genomic_DNA"/>
</dbReference>
<keyword evidence="3" id="KW-1185">Reference proteome</keyword>
<proteinExistence type="predicted"/>
<evidence type="ECO:0000313" key="3">
    <source>
        <dbReference type="Proteomes" id="UP001174908"/>
    </source>
</evidence>
<protein>
    <submittedName>
        <fullName evidence="2">TniB family NTP-binding protein</fullName>
    </submittedName>
</protein>
<reference evidence="2" key="1">
    <citation type="submission" date="2023-06" db="EMBL/GenBank/DDBJ databases">
        <authorList>
            <person name="Jiang Y."/>
            <person name="Liu Q."/>
        </authorList>
    </citation>
    <scope>NUCLEOTIDE SEQUENCE</scope>
    <source>
        <strain evidence="2">CGMCC 1.12089</strain>
    </source>
</reference>
<evidence type="ECO:0000313" key="2">
    <source>
        <dbReference type="EMBL" id="MDM0046801.1"/>
    </source>
</evidence>
<gene>
    <name evidence="2" type="ORF">QTH91_20080</name>
</gene>
<dbReference type="Pfam" id="PF05621">
    <property type="entry name" value="TniB"/>
    <property type="match status" value="1"/>
</dbReference>
<evidence type="ECO:0000259" key="1">
    <source>
        <dbReference type="SMART" id="SM00382"/>
    </source>
</evidence>
<dbReference type="SUPFAM" id="SSF52540">
    <property type="entry name" value="P-loop containing nucleoside triphosphate hydrolases"/>
    <property type="match status" value="1"/>
</dbReference>
<dbReference type="InterPro" id="IPR008868">
    <property type="entry name" value="TniB"/>
</dbReference>
<name>A0ABT7NFS6_9BURK</name>